<name>A0A0E9SVK8_ANGAN</name>
<reference evidence="1" key="2">
    <citation type="journal article" date="2015" name="Fish Shellfish Immunol.">
        <title>Early steps in the European eel (Anguilla anguilla)-Vibrio vulnificus interaction in the gills: Role of the RtxA13 toxin.</title>
        <authorList>
            <person name="Callol A."/>
            <person name="Pajuelo D."/>
            <person name="Ebbesson L."/>
            <person name="Teles M."/>
            <person name="MacKenzie S."/>
            <person name="Amaro C."/>
        </authorList>
    </citation>
    <scope>NUCLEOTIDE SEQUENCE</scope>
</reference>
<organism evidence="1">
    <name type="scientific">Anguilla anguilla</name>
    <name type="common">European freshwater eel</name>
    <name type="synonym">Muraena anguilla</name>
    <dbReference type="NCBI Taxonomy" id="7936"/>
    <lineage>
        <taxon>Eukaryota</taxon>
        <taxon>Metazoa</taxon>
        <taxon>Chordata</taxon>
        <taxon>Craniata</taxon>
        <taxon>Vertebrata</taxon>
        <taxon>Euteleostomi</taxon>
        <taxon>Actinopterygii</taxon>
        <taxon>Neopterygii</taxon>
        <taxon>Teleostei</taxon>
        <taxon>Anguilliformes</taxon>
        <taxon>Anguillidae</taxon>
        <taxon>Anguilla</taxon>
    </lineage>
</organism>
<dbReference type="EMBL" id="GBXM01063984">
    <property type="protein sequence ID" value="JAH44593.1"/>
    <property type="molecule type" value="Transcribed_RNA"/>
</dbReference>
<accession>A0A0E9SVK8</accession>
<sequence length="20" mass="2288">MICSGADHSILRKVVRSMKR</sequence>
<reference evidence="1" key="1">
    <citation type="submission" date="2014-11" db="EMBL/GenBank/DDBJ databases">
        <authorList>
            <person name="Amaro Gonzalez C."/>
        </authorList>
    </citation>
    <scope>NUCLEOTIDE SEQUENCE</scope>
</reference>
<protein>
    <submittedName>
        <fullName evidence="1">Uncharacterized protein</fullName>
    </submittedName>
</protein>
<evidence type="ECO:0000313" key="1">
    <source>
        <dbReference type="EMBL" id="JAH44593.1"/>
    </source>
</evidence>
<dbReference type="AlphaFoldDB" id="A0A0E9SVK8"/>
<proteinExistence type="predicted"/>